<dbReference type="SUPFAM" id="SSF52058">
    <property type="entry name" value="L domain-like"/>
    <property type="match status" value="1"/>
</dbReference>
<dbReference type="InterPro" id="IPR044974">
    <property type="entry name" value="Disease_R_plants"/>
</dbReference>
<keyword evidence="4" id="KW-0547">Nucleotide-binding</keyword>
<evidence type="ECO:0000256" key="3">
    <source>
        <dbReference type="ARBA" id="ARBA00022737"/>
    </source>
</evidence>
<dbReference type="InterPro" id="IPR055414">
    <property type="entry name" value="LRR_R13L4/SHOC2-like"/>
</dbReference>
<dbReference type="InterPro" id="IPR036388">
    <property type="entry name" value="WH-like_DNA-bd_sf"/>
</dbReference>
<keyword evidence="3" id="KW-0677">Repeat</keyword>
<accession>A0AAV9CHJ9</accession>
<comment type="caution">
    <text evidence="10">The sequence shown here is derived from an EMBL/GenBank/DDBJ whole genome shotgun (WGS) entry which is preliminary data.</text>
</comment>
<dbReference type="PANTHER" id="PTHR23155:SF1193">
    <property type="entry name" value="DISEASE RESISTANCE PROTEIN RPP13-RELATED"/>
    <property type="match status" value="1"/>
</dbReference>
<evidence type="ECO:0000259" key="7">
    <source>
        <dbReference type="Pfam" id="PF18052"/>
    </source>
</evidence>
<dbReference type="EMBL" id="JAUJYO010000019">
    <property type="protein sequence ID" value="KAK1288311.1"/>
    <property type="molecule type" value="Genomic_DNA"/>
</dbReference>
<dbReference type="Gene3D" id="1.10.8.430">
    <property type="entry name" value="Helical domain of apoptotic protease-activating factors"/>
    <property type="match status" value="1"/>
</dbReference>
<evidence type="ECO:0000259" key="6">
    <source>
        <dbReference type="Pfam" id="PF00931"/>
    </source>
</evidence>
<dbReference type="InterPro" id="IPR041118">
    <property type="entry name" value="Rx_N"/>
</dbReference>
<dbReference type="GO" id="GO:0042742">
    <property type="term" value="P:defense response to bacterium"/>
    <property type="evidence" value="ECO:0007669"/>
    <property type="project" value="UniProtKB-ARBA"/>
</dbReference>
<dbReference type="PRINTS" id="PR00364">
    <property type="entry name" value="DISEASERSIST"/>
</dbReference>
<sequence length="885" mass="101469">MAEVAYSVVKDLAGLLKDEVDLLSGVREEVEVMERELKRIQVFLNDADNAPHSVRRDERTKHWVEEIRDVAFEAQDVIEDFCFLKKQRPATHKHGCFKRCAYRLCTLRTRREIGMKIREINKKIKEIADSRPKFDIKNIKDEGSTSKVREPHGPYPLVLPDEKDIIGLDEQVKGIMGQLTDGDRKRCMISVFGMPGLGKTTLARKVYIRVKTSMHFDCFAWITVSNEYNLKELLKVMVEEIMEKKSAKELLESNFSDSRMASELSEYLKKKKYFIVLDDVWKVEFWERKQNIFPDVNNGSSMLITTRFKDVADFVIPNSPPIQMKFPSAEECLELLVKKAGLKDVSSCPAQLLDPAKEIVERCGRLPLALVVSGGILSTRSQIATEWWKVAHKITSELSTKEDNFMKVLAFSYDDLPIHLKNCFLYIGLYSEDYIISANDLFRHWVAEGFIEATKDETMEEVAQRYLINLIRRSMVQMVEENYRGGILFCRLHDLMREFAILKAKEIRFLSTEPSADARRLAIRATAEENETVILDQPVSRNLRTLLAFRPDSLLFKHLCDGSPKLKVVQCLDNDIASHDFGRNHLLRYICMENSHLQNIQQLSNLQTLLVASIRDEDIQQLRNLRHLVVSEECGISPNALSEAKDLQTIRGLCAGEWIRSLPSLTNLKELLISSCTESHKELLAGSLIKLKVLVVLRLKGDGGFPSLCTLSSLDHLLWLRISTTGNSICKLNGPAPKSVEDLPPNLSKLSIKGCEPMHYPIEMLGKLHCLRFIKIDEYSYDPSNDYEVWHMKHGDFPHLQVLKICYVKRLQEWIVDKGALPQLRILSVISCHTLKMLPDGLRHVSTLQELSIIDSTFARRVKRDTGEDWDKIKHVPLIQTFNDD</sequence>
<dbReference type="Pfam" id="PF23598">
    <property type="entry name" value="LRR_14"/>
    <property type="match status" value="1"/>
</dbReference>
<dbReference type="Gene3D" id="1.20.5.4130">
    <property type="match status" value="1"/>
</dbReference>
<dbReference type="SUPFAM" id="SSF52540">
    <property type="entry name" value="P-loop containing nucleoside triphosphate hydrolases"/>
    <property type="match status" value="1"/>
</dbReference>
<reference evidence="10" key="1">
    <citation type="journal article" date="2023" name="Nat. Commun.">
        <title>Diploid and tetraploid genomes of Acorus and the evolution of monocots.</title>
        <authorList>
            <person name="Ma L."/>
            <person name="Liu K.W."/>
            <person name="Li Z."/>
            <person name="Hsiao Y.Y."/>
            <person name="Qi Y."/>
            <person name="Fu T."/>
            <person name="Tang G.D."/>
            <person name="Zhang D."/>
            <person name="Sun W.H."/>
            <person name="Liu D.K."/>
            <person name="Li Y."/>
            <person name="Chen G.Z."/>
            <person name="Liu X.D."/>
            <person name="Liao X.Y."/>
            <person name="Jiang Y.T."/>
            <person name="Yu X."/>
            <person name="Hao Y."/>
            <person name="Huang J."/>
            <person name="Zhao X.W."/>
            <person name="Ke S."/>
            <person name="Chen Y.Y."/>
            <person name="Wu W.L."/>
            <person name="Hsu J.L."/>
            <person name="Lin Y.F."/>
            <person name="Huang M.D."/>
            <person name="Li C.Y."/>
            <person name="Huang L."/>
            <person name="Wang Z.W."/>
            <person name="Zhao X."/>
            <person name="Zhong W.Y."/>
            <person name="Peng D.H."/>
            <person name="Ahmad S."/>
            <person name="Lan S."/>
            <person name="Zhang J.S."/>
            <person name="Tsai W.C."/>
            <person name="Van de Peer Y."/>
            <person name="Liu Z.J."/>
        </authorList>
    </citation>
    <scope>NUCLEOTIDE SEQUENCE</scope>
    <source>
        <strain evidence="10">CP</strain>
    </source>
</reference>
<feature type="domain" description="Disease resistance protein winged helix" evidence="8">
    <location>
        <begin position="429"/>
        <end position="500"/>
    </location>
</feature>
<dbReference type="GO" id="GO:0002758">
    <property type="term" value="P:innate immune response-activating signaling pathway"/>
    <property type="evidence" value="ECO:0007669"/>
    <property type="project" value="UniProtKB-ARBA"/>
</dbReference>
<dbReference type="Pfam" id="PF23559">
    <property type="entry name" value="WHD_DRP"/>
    <property type="match status" value="1"/>
</dbReference>
<gene>
    <name evidence="10" type="ORF">QJS10_CPB19g00221</name>
</gene>
<proteinExistence type="inferred from homology"/>
<keyword evidence="11" id="KW-1185">Reference proteome</keyword>
<keyword evidence="5" id="KW-0611">Plant defense</keyword>
<dbReference type="Proteomes" id="UP001180020">
    <property type="component" value="Unassembled WGS sequence"/>
</dbReference>
<evidence type="ECO:0000256" key="5">
    <source>
        <dbReference type="ARBA" id="ARBA00022821"/>
    </source>
</evidence>
<reference evidence="10" key="2">
    <citation type="submission" date="2023-06" db="EMBL/GenBank/DDBJ databases">
        <authorList>
            <person name="Ma L."/>
            <person name="Liu K.-W."/>
            <person name="Li Z."/>
            <person name="Hsiao Y.-Y."/>
            <person name="Qi Y."/>
            <person name="Fu T."/>
            <person name="Tang G."/>
            <person name="Zhang D."/>
            <person name="Sun W.-H."/>
            <person name="Liu D.-K."/>
            <person name="Li Y."/>
            <person name="Chen G.-Z."/>
            <person name="Liu X.-D."/>
            <person name="Liao X.-Y."/>
            <person name="Jiang Y.-T."/>
            <person name="Yu X."/>
            <person name="Hao Y."/>
            <person name="Huang J."/>
            <person name="Zhao X.-W."/>
            <person name="Ke S."/>
            <person name="Chen Y.-Y."/>
            <person name="Wu W.-L."/>
            <person name="Hsu J.-L."/>
            <person name="Lin Y.-F."/>
            <person name="Huang M.-D."/>
            <person name="Li C.-Y."/>
            <person name="Huang L."/>
            <person name="Wang Z.-W."/>
            <person name="Zhao X."/>
            <person name="Zhong W.-Y."/>
            <person name="Peng D.-H."/>
            <person name="Ahmad S."/>
            <person name="Lan S."/>
            <person name="Zhang J.-S."/>
            <person name="Tsai W.-C."/>
            <person name="Van De Peer Y."/>
            <person name="Liu Z.-J."/>
        </authorList>
    </citation>
    <scope>NUCLEOTIDE SEQUENCE</scope>
    <source>
        <strain evidence="10">CP</strain>
        <tissue evidence="10">Leaves</tissue>
    </source>
</reference>
<dbReference type="InterPro" id="IPR058922">
    <property type="entry name" value="WHD_DRP"/>
</dbReference>
<name>A0AAV9CHJ9_ACOCL</name>
<dbReference type="InterPro" id="IPR042197">
    <property type="entry name" value="Apaf_helical"/>
</dbReference>
<evidence type="ECO:0000259" key="9">
    <source>
        <dbReference type="Pfam" id="PF23598"/>
    </source>
</evidence>
<feature type="domain" description="Disease resistance R13L4/SHOC-2-like LRR" evidence="9">
    <location>
        <begin position="569"/>
        <end position="854"/>
    </location>
</feature>
<evidence type="ECO:0000256" key="1">
    <source>
        <dbReference type="ARBA" id="ARBA00008894"/>
    </source>
</evidence>
<dbReference type="GO" id="GO:0009626">
    <property type="term" value="P:plant-type hypersensitive response"/>
    <property type="evidence" value="ECO:0007669"/>
    <property type="project" value="UniProtKB-ARBA"/>
</dbReference>
<dbReference type="InterPro" id="IPR038005">
    <property type="entry name" value="RX-like_CC"/>
</dbReference>
<dbReference type="Pfam" id="PF18052">
    <property type="entry name" value="Rx_N"/>
    <property type="match status" value="1"/>
</dbReference>
<dbReference type="Gene3D" id="1.10.10.10">
    <property type="entry name" value="Winged helix-like DNA-binding domain superfamily/Winged helix DNA-binding domain"/>
    <property type="match status" value="1"/>
</dbReference>
<dbReference type="Pfam" id="PF00931">
    <property type="entry name" value="NB-ARC"/>
    <property type="match status" value="1"/>
</dbReference>
<dbReference type="InterPro" id="IPR027417">
    <property type="entry name" value="P-loop_NTPase"/>
</dbReference>
<organism evidence="10 11">
    <name type="scientific">Acorus calamus</name>
    <name type="common">Sweet flag</name>
    <dbReference type="NCBI Taxonomy" id="4465"/>
    <lineage>
        <taxon>Eukaryota</taxon>
        <taxon>Viridiplantae</taxon>
        <taxon>Streptophyta</taxon>
        <taxon>Embryophyta</taxon>
        <taxon>Tracheophyta</taxon>
        <taxon>Spermatophyta</taxon>
        <taxon>Magnoliopsida</taxon>
        <taxon>Liliopsida</taxon>
        <taxon>Acoraceae</taxon>
        <taxon>Acorus</taxon>
    </lineage>
</organism>
<comment type="similarity">
    <text evidence="1">Belongs to the disease resistance NB-LRR family.</text>
</comment>
<dbReference type="InterPro" id="IPR002182">
    <property type="entry name" value="NB-ARC"/>
</dbReference>
<dbReference type="CDD" id="cd14798">
    <property type="entry name" value="RX-CC_like"/>
    <property type="match status" value="1"/>
</dbReference>
<dbReference type="InterPro" id="IPR032675">
    <property type="entry name" value="LRR_dom_sf"/>
</dbReference>
<dbReference type="GO" id="GO:0043531">
    <property type="term" value="F:ADP binding"/>
    <property type="evidence" value="ECO:0007669"/>
    <property type="project" value="InterPro"/>
</dbReference>
<feature type="domain" description="NB-ARC" evidence="6">
    <location>
        <begin position="170"/>
        <end position="343"/>
    </location>
</feature>
<evidence type="ECO:0000313" key="10">
    <source>
        <dbReference type="EMBL" id="KAK1288311.1"/>
    </source>
</evidence>
<evidence type="ECO:0000313" key="11">
    <source>
        <dbReference type="Proteomes" id="UP001180020"/>
    </source>
</evidence>
<evidence type="ECO:0000256" key="2">
    <source>
        <dbReference type="ARBA" id="ARBA00022614"/>
    </source>
</evidence>
<feature type="domain" description="Disease resistance N-terminal" evidence="7">
    <location>
        <begin position="7"/>
        <end position="97"/>
    </location>
</feature>
<dbReference type="Gene3D" id="3.80.10.10">
    <property type="entry name" value="Ribonuclease Inhibitor"/>
    <property type="match status" value="1"/>
</dbReference>
<dbReference type="AlphaFoldDB" id="A0AAV9CHJ9"/>
<dbReference type="Gene3D" id="3.40.50.300">
    <property type="entry name" value="P-loop containing nucleotide triphosphate hydrolases"/>
    <property type="match status" value="1"/>
</dbReference>
<dbReference type="FunFam" id="1.10.10.10:FF:000322">
    <property type="entry name" value="Probable disease resistance protein At1g63360"/>
    <property type="match status" value="1"/>
</dbReference>
<evidence type="ECO:0000256" key="4">
    <source>
        <dbReference type="ARBA" id="ARBA00022741"/>
    </source>
</evidence>
<evidence type="ECO:0000259" key="8">
    <source>
        <dbReference type="Pfam" id="PF23559"/>
    </source>
</evidence>
<dbReference type="FunFam" id="3.40.50.300:FF:001091">
    <property type="entry name" value="Probable disease resistance protein At1g61300"/>
    <property type="match status" value="1"/>
</dbReference>
<keyword evidence="2" id="KW-0433">Leucine-rich repeat</keyword>
<dbReference type="PANTHER" id="PTHR23155">
    <property type="entry name" value="DISEASE RESISTANCE PROTEIN RP"/>
    <property type="match status" value="1"/>
</dbReference>
<protein>
    <submittedName>
        <fullName evidence="10">Disease resistance protein</fullName>
    </submittedName>
</protein>